<organism evidence="20 21">
    <name type="scientific">Scophthalmus maximus</name>
    <name type="common">Turbot</name>
    <name type="synonym">Psetta maxima</name>
    <dbReference type="NCBI Taxonomy" id="52904"/>
    <lineage>
        <taxon>Eukaryota</taxon>
        <taxon>Metazoa</taxon>
        <taxon>Chordata</taxon>
        <taxon>Craniata</taxon>
        <taxon>Vertebrata</taxon>
        <taxon>Euteleostomi</taxon>
        <taxon>Actinopterygii</taxon>
        <taxon>Neopterygii</taxon>
        <taxon>Teleostei</taxon>
        <taxon>Neoteleostei</taxon>
        <taxon>Acanthomorphata</taxon>
        <taxon>Carangaria</taxon>
        <taxon>Pleuronectiformes</taxon>
        <taxon>Pleuronectoidei</taxon>
        <taxon>Scophthalmidae</taxon>
        <taxon>Scophthalmus</taxon>
    </lineage>
</organism>
<dbReference type="Pfam" id="PF23308">
    <property type="entry name" value="TSP1_TSH7A-B_C"/>
    <property type="match status" value="1"/>
</dbReference>
<dbReference type="GO" id="GO:0003094">
    <property type="term" value="P:glomerular filtration"/>
    <property type="evidence" value="ECO:0007669"/>
    <property type="project" value="Ensembl"/>
</dbReference>
<reference evidence="20" key="1">
    <citation type="submission" date="2023-05" db="EMBL/GenBank/DDBJ databases">
        <title>High-quality long-read genome of Scophthalmus maximus.</title>
        <authorList>
            <person name="Lien S."/>
            <person name="Martinez P."/>
        </authorList>
    </citation>
    <scope>NUCLEOTIDE SEQUENCE [LARGE SCALE GENOMIC DNA]</scope>
</reference>
<feature type="compositionally biased region" description="Basic and acidic residues" evidence="15">
    <location>
        <begin position="260"/>
        <end position="338"/>
    </location>
</feature>
<keyword evidence="12" id="KW-0325">Glycoprotein</keyword>
<feature type="domain" description="Spondin-like TSP1" evidence="18">
    <location>
        <begin position="178"/>
        <end position="229"/>
    </location>
</feature>
<feature type="domain" description="Spondin-like TSP1" evidence="18">
    <location>
        <begin position="883"/>
        <end position="939"/>
    </location>
</feature>
<dbReference type="SUPFAM" id="SSF82895">
    <property type="entry name" value="TSP-1 type 1 repeat"/>
    <property type="match status" value="11"/>
</dbReference>
<dbReference type="FunFam" id="2.20.100.10:FF:000019">
    <property type="entry name" value="Thrombospondin type 1 domain containing 7A"/>
    <property type="match status" value="1"/>
</dbReference>
<dbReference type="FunFam" id="2.20.100.10:FF:000017">
    <property type="entry name" value="Thrombospondin type 1 domain containing 7A"/>
    <property type="match status" value="1"/>
</dbReference>
<dbReference type="FunFam" id="2.20.100.10:FF:000015">
    <property type="entry name" value="Thrombospondin, type I, domain containing 7A"/>
    <property type="match status" value="1"/>
</dbReference>
<feature type="domain" description="Spondin-like TSP1" evidence="18">
    <location>
        <begin position="460"/>
        <end position="513"/>
    </location>
</feature>
<feature type="domain" description="Spondin-like TSP1" evidence="18">
    <location>
        <begin position="1398"/>
        <end position="1451"/>
    </location>
</feature>
<dbReference type="PANTHER" id="PTHR11311:SF8">
    <property type="entry name" value="THROMBOSPONDIN TYPE-1 DOMAIN-CONTAINING PROTEIN 7A"/>
    <property type="match status" value="1"/>
</dbReference>
<evidence type="ECO:0000256" key="11">
    <source>
        <dbReference type="ARBA" id="ARBA00023157"/>
    </source>
</evidence>
<accession>A0A8D3B4F8</accession>
<dbReference type="InterPro" id="IPR051418">
    <property type="entry name" value="Spondin/Thrombospondin_T1"/>
</dbReference>
<evidence type="ECO:0000313" key="21">
    <source>
        <dbReference type="Proteomes" id="UP000694558"/>
    </source>
</evidence>
<dbReference type="Pfam" id="PF19028">
    <property type="entry name" value="TSP1_spondin"/>
    <property type="match status" value="5"/>
</dbReference>
<dbReference type="Pfam" id="PF00090">
    <property type="entry name" value="TSP_1"/>
    <property type="match status" value="4"/>
</dbReference>
<dbReference type="PANTHER" id="PTHR11311">
    <property type="entry name" value="SPONDIN"/>
    <property type="match status" value="1"/>
</dbReference>
<evidence type="ECO:0000256" key="9">
    <source>
        <dbReference type="ARBA" id="ARBA00022989"/>
    </source>
</evidence>
<feature type="compositionally biased region" description="Basic residues" evidence="15">
    <location>
        <begin position="339"/>
        <end position="348"/>
    </location>
</feature>
<dbReference type="FunFam" id="2.20.100.10:FF:000014">
    <property type="entry name" value="Thrombospondin type 1 domain containing 7A"/>
    <property type="match status" value="1"/>
</dbReference>
<dbReference type="FunFam" id="2.20.100.10:FF:000018">
    <property type="entry name" value="Thrombospondin type 1 domain containing 7A"/>
    <property type="match status" value="1"/>
</dbReference>
<dbReference type="GeneTree" id="ENSGT00940000155427"/>
<feature type="domain" description="Spondin-like TSP1" evidence="18">
    <location>
        <begin position="1148"/>
        <end position="1190"/>
    </location>
</feature>
<evidence type="ECO:0000256" key="3">
    <source>
        <dbReference type="ARBA" id="ARBA00022475"/>
    </source>
</evidence>
<evidence type="ECO:0000256" key="13">
    <source>
        <dbReference type="ARBA" id="ARBA00023273"/>
    </source>
</evidence>
<gene>
    <name evidence="20" type="primary">THSD7A</name>
</gene>
<keyword evidence="8" id="KW-0221">Differentiation</keyword>
<feature type="compositionally biased region" description="Basic and acidic residues" evidence="15">
    <location>
        <begin position="371"/>
        <end position="398"/>
    </location>
</feature>
<dbReference type="GO" id="GO:0008593">
    <property type="term" value="P:regulation of Notch signaling pathway"/>
    <property type="evidence" value="ECO:0007669"/>
    <property type="project" value="Ensembl"/>
</dbReference>
<evidence type="ECO:0000256" key="17">
    <source>
        <dbReference type="SAM" id="SignalP"/>
    </source>
</evidence>
<evidence type="ECO:0000259" key="18">
    <source>
        <dbReference type="Pfam" id="PF19028"/>
    </source>
</evidence>
<dbReference type="InterPro" id="IPR036383">
    <property type="entry name" value="TSP1_rpt_sf"/>
</dbReference>
<dbReference type="FunFam" id="2.20.100.10:FF:000050">
    <property type="entry name" value="Thrombospondin type 1 domain containing 7B"/>
    <property type="match status" value="1"/>
</dbReference>
<dbReference type="GO" id="GO:0005886">
    <property type="term" value="C:plasma membrane"/>
    <property type="evidence" value="ECO:0007669"/>
    <property type="project" value="UniProtKB-SubCell"/>
</dbReference>
<dbReference type="FunFam" id="2.20.100.10:FF:000031">
    <property type="entry name" value="Thrombospondin type 1 domain containing 7A"/>
    <property type="match status" value="1"/>
</dbReference>
<keyword evidence="7" id="KW-0677">Repeat</keyword>
<keyword evidence="9 16" id="KW-1133">Transmembrane helix</keyword>
<dbReference type="GO" id="GO:0042995">
    <property type="term" value="C:cell projection"/>
    <property type="evidence" value="ECO:0007669"/>
    <property type="project" value="UniProtKB-SubCell"/>
</dbReference>
<keyword evidence="10 16" id="KW-0472">Membrane</keyword>
<protein>
    <recommendedName>
        <fullName evidence="14">Thrombospondin type-1 domain-containing protein 7A</fullName>
    </recommendedName>
</protein>
<proteinExistence type="predicted"/>
<dbReference type="GO" id="GO:0072015">
    <property type="term" value="P:podocyte development"/>
    <property type="evidence" value="ECO:0007669"/>
    <property type="project" value="Ensembl"/>
</dbReference>
<evidence type="ECO:0000256" key="10">
    <source>
        <dbReference type="ARBA" id="ARBA00023136"/>
    </source>
</evidence>
<keyword evidence="3" id="KW-1003">Cell membrane</keyword>
<dbReference type="Pfam" id="PF19030">
    <property type="entry name" value="TSP1_ADAMTS"/>
    <property type="match status" value="1"/>
</dbReference>
<keyword evidence="5 16" id="KW-0812">Transmembrane</keyword>
<dbReference type="FunFam" id="2.20.100.10:FF:000020">
    <property type="entry name" value="Thrombospondin type 1 domain containing 7A"/>
    <property type="match status" value="1"/>
</dbReference>
<dbReference type="PROSITE" id="PS50092">
    <property type="entry name" value="TSP1"/>
    <property type="match status" value="8"/>
</dbReference>
<feature type="region of interest" description="Disordered" evidence="15">
    <location>
        <begin position="248"/>
        <end position="412"/>
    </location>
</feature>
<evidence type="ECO:0000256" key="2">
    <source>
        <dbReference type="ARBA" id="ARBA00004316"/>
    </source>
</evidence>
<dbReference type="InterPro" id="IPR000884">
    <property type="entry name" value="TSP1_rpt"/>
</dbReference>
<dbReference type="Ensembl" id="ENSSMAT00000028670.2">
    <property type="protein sequence ID" value="ENSSMAP00000028317.2"/>
    <property type="gene ID" value="ENSSMAG00000017274.2"/>
</dbReference>
<feature type="compositionally biased region" description="Basic and acidic residues" evidence="15">
    <location>
        <begin position="349"/>
        <end position="361"/>
    </location>
</feature>
<keyword evidence="6 17" id="KW-0732">Signal</keyword>
<comment type="subcellular location">
    <subcellularLocation>
        <location evidence="1">Cell membrane</location>
        <topology evidence="1">Single-pass type I membrane protein</topology>
    </subcellularLocation>
    <subcellularLocation>
        <location evidence="2">Cell projection</location>
    </subcellularLocation>
</comment>
<dbReference type="GO" id="GO:0030036">
    <property type="term" value="P:actin cytoskeleton organization"/>
    <property type="evidence" value="ECO:0007669"/>
    <property type="project" value="TreeGrafter"/>
</dbReference>
<evidence type="ECO:0000256" key="7">
    <source>
        <dbReference type="ARBA" id="ARBA00022737"/>
    </source>
</evidence>
<evidence type="ECO:0000256" key="8">
    <source>
        <dbReference type="ARBA" id="ARBA00022782"/>
    </source>
</evidence>
<evidence type="ECO:0000256" key="16">
    <source>
        <dbReference type="SAM" id="Phobius"/>
    </source>
</evidence>
<evidence type="ECO:0000256" key="5">
    <source>
        <dbReference type="ARBA" id="ARBA00022692"/>
    </source>
</evidence>
<feature type="transmembrane region" description="Helical" evidence="16">
    <location>
        <begin position="1719"/>
        <end position="1750"/>
    </location>
</feature>
<dbReference type="SMART" id="SM00209">
    <property type="entry name" value="TSP1"/>
    <property type="match status" value="13"/>
</dbReference>
<dbReference type="GO" id="GO:0002040">
    <property type="term" value="P:sprouting angiogenesis"/>
    <property type="evidence" value="ECO:0007669"/>
    <property type="project" value="Ensembl"/>
</dbReference>
<dbReference type="Proteomes" id="UP000694558">
    <property type="component" value="Chromosome 22"/>
</dbReference>
<feature type="domain" description="Thrombospondin type-1" evidence="19">
    <location>
        <begin position="1630"/>
        <end position="1669"/>
    </location>
</feature>
<feature type="compositionally biased region" description="Basic residues" evidence="15">
    <location>
        <begin position="399"/>
        <end position="408"/>
    </location>
</feature>
<dbReference type="InterPro" id="IPR044004">
    <property type="entry name" value="TSP1_spondin_dom"/>
</dbReference>
<feature type="signal peptide" evidence="17">
    <location>
        <begin position="1"/>
        <end position="30"/>
    </location>
</feature>
<reference evidence="20" key="2">
    <citation type="submission" date="2025-08" db="UniProtKB">
        <authorList>
            <consortium name="Ensembl"/>
        </authorList>
    </citation>
    <scope>IDENTIFICATION</scope>
</reference>
<feature type="compositionally biased region" description="Low complexity" evidence="15">
    <location>
        <begin position="249"/>
        <end position="259"/>
    </location>
</feature>
<feature type="chain" id="PRO_5035001403" description="Thrombospondin type-1 domain-containing protein 7A" evidence="17">
    <location>
        <begin position="31"/>
        <end position="1777"/>
    </location>
</feature>
<name>A0A8D3B4F8_SCOMX</name>
<keyword evidence="4" id="KW-0037">Angiogenesis</keyword>
<dbReference type="Gene3D" id="2.20.100.10">
    <property type="entry name" value="Thrombospondin type-1 (TSP1) repeat"/>
    <property type="match status" value="10"/>
</dbReference>
<evidence type="ECO:0000256" key="6">
    <source>
        <dbReference type="ARBA" id="ARBA00022729"/>
    </source>
</evidence>
<dbReference type="GO" id="GO:0048675">
    <property type="term" value="P:axon extension"/>
    <property type="evidence" value="ECO:0007669"/>
    <property type="project" value="Ensembl"/>
</dbReference>
<evidence type="ECO:0000256" key="12">
    <source>
        <dbReference type="ARBA" id="ARBA00023180"/>
    </source>
</evidence>
<evidence type="ECO:0000259" key="19">
    <source>
        <dbReference type="Pfam" id="PF23308"/>
    </source>
</evidence>
<evidence type="ECO:0000256" key="14">
    <source>
        <dbReference type="ARBA" id="ARBA00069078"/>
    </source>
</evidence>
<evidence type="ECO:0000256" key="1">
    <source>
        <dbReference type="ARBA" id="ARBA00004251"/>
    </source>
</evidence>
<evidence type="ECO:0000256" key="4">
    <source>
        <dbReference type="ARBA" id="ARBA00022657"/>
    </source>
</evidence>
<keyword evidence="13" id="KW-0966">Cell projection</keyword>
<keyword evidence="11" id="KW-1015">Disulfide bond</keyword>
<dbReference type="GO" id="GO:0043534">
    <property type="term" value="P:blood vessel endothelial cell migration"/>
    <property type="evidence" value="ECO:0007669"/>
    <property type="project" value="Ensembl"/>
</dbReference>
<evidence type="ECO:0000313" key="20">
    <source>
        <dbReference type="Ensembl" id="ENSSMAP00000028317.2"/>
    </source>
</evidence>
<evidence type="ECO:0000256" key="15">
    <source>
        <dbReference type="SAM" id="MobiDB-lite"/>
    </source>
</evidence>
<dbReference type="FunFam" id="2.20.100.10:FF:000027">
    <property type="entry name" value="Thrombospondin type 1 domain containing 7A"/>
    <property type="match status" value="1"/>
</dbReference>
<dbReference type="InterPro" id="IPR056991">
    <property type="entry name" value="TSP1_TSH7A-B_C"/>
</dbReference>
<sequence length="1777" mass="197905">MGTLGVSSGAPLPSLWRLALLFLSIWELDAQTAVENKPLYIWQTGPWGRCMGSECGPGGSQSRAVWCAHSEGWTTLHTNCDQTERPDNQQSCFRVCDWHKDLYDWQLGAWNQCVPVSMRSAGVQRPAVCTRGEEGIQTREVGCVQKANAEPAEDAICEYFEPKPRLEQACLIPCPRDCVVSEFSPWTTCSKTCGMGLQNRIRFILAPPLFGGAACPNLTEFQTCQPGLCEGEESLYSLRVGPWGPCSVPLPRQARQAVRPPRDSDKPSRESDQLSKDVDKQSRGSEKQSREGVKQSDEGDKQSKGRDKQSRVGDKQHKGGDKWSKEGDKLPGDGDKPSRPNRKLSRANRKPDRPSRQADRPKRQKKAKNKEKREKMRMKVRDRLRERGKPKDPETRELIKKKRTRNRQNRQGGKFWDLQVGYQTREVSCVHKSGTVEALSLCSQETLPVTFHACVMTKDCDVTEWSEWSACSKECYDPNGPKGERTRTRKVSQFAIGGGGDCPELEEKEPCSPQGDGVPPCIVYSWKTTEWTECRVDVLLSQQDRRRGNQTGLCGGGIQTREVYCVQTSTDTPPNLSSLRSKEALRPVDSDLCLGIPPNTTQLCHISCPVECEVSSWSAWGPCTYENCQDQAAKKGFKLRKRKIVNELSGGTGNCPHLVEAIPCEDPSCFDWLVIKLEECIPDNEKECGPGTQIPEVQCINSDGKYVERQLCRDAILPMPAICEVPCPKDCVLSPWTAWSLCSHTCSGKNTEGKQTRARSILAYNAGEATAKVVAWVTVMQGGILCPNTSALQEVRNCNDHPCTVYHWQTGPWGQCIEDSSIPVTNSSASRTRGDDASCSVGMQTRKVICIRVNVGQVPPKKCPESLRPDTVRPCLLPCKRDCIVTPYSDWSPCPSTCRAGGNTKKKQLRKRIIIQLPANGGQDCPEVLTQERECEAPSVCHGYRWKTHKWRRCQLVPWSVRQDSPGAEETCGPGLQIRAVSCRKQDGGQADVEACLKFASSMPPLIQHCQLPCQEDCQLSSWSRFSSCTADCVGVRARKRMLVGKSKKRDQCKNHQMYPLTETQYCPCNKYNAQPVGNWSDCILPEGGRMEGQLGMKVQGDIKECGQGYRYQAMVCYDQDNRIVETSRCNSHGYIEEACIIPCPSDCKLSEWSNWSRCSKSCGSGVKVRSKWLREKPYNGGRPCPKLDHVNQVQVYEVVPCLSDCGQYVWVAEPWSVWKVSNVDLRDNCGEGVQTRKVRCMLNTIDGPSEQVEDYLCDPEEMPLGARNSRLPCPEDCVLSDWGDWSSCALPCSGNNTRERSAYPLRQPGEEKECPPTKETEPCKLNSNCFHYSYNITDWSTCQLSDRAVCGNGIKTRMLDCVRSDSKSVDLKLCKELGLERKWQMNASCVVECPVNCQLSDWSPWSECTHSCGLAGKLWRRRTVTQAPQGDGRPCPTQMEQWKPCLVKPCYSWRYSVWSECKSEGARCGEGLRFRNVSCFVSDGSGLQESSLVDEELCGDLEPSVDGDTRVVLQEPCTVPCPGECYLKDWTTWSPCQLSCVSGDDLGFGSVQVRSRAVVAQDPENLLQCPEQEMEARPCTDGKCFEYQWETGPWRGSSRPVWCQRSDGLNVTGGCPVTAKPMADRSCDPPCTKSRSLCTEVGVCGCEEGYTEVMSSDGRLDQCTVIPVLEIPTAGDNRADVKTIRAFNPTQPAASTPNRVGRTWFLQPFGPDGKLKTWVYGVAAGAFVLLVFIISMTYLACHCGCCLCCKSRSKTPPRTGLTGWTRCLTPVLPARN</sequence>